<dbReference type="EMBL" id="JBBUTF010000006">
    <property type="protein sequence ID" value="MEK8025877.1"/>
    <property type="molecule type" value="Genomic_DNA"/>
</dbReference>
<proteinExistence type="predicted"/>
<gene>
    <name evidence="4" type="ORF">AACH11_07880</name>
</gene>
<evidence type="ECO:0000256" key="1">
    <source>
        <dbReference type="ARBA" id="ARBA00022729"/>
    </source>
</evidence>
<dbReference type="RefSeq" id="WP_341373663.1">
    <property type="nucleotide sequence ID" value="NZ_JBBUTF010000006.1"/>
</dbReference>
<evidence type="ECO:0000313" key="5">
    <source>
        <dbReference type="Proteomes" id="UP001368500"/>
    </source>
</evidence>
<dbReference type="SMART" id="SM00560">
    <property type="entry name" value="LamGL"/>
    <property type="match status" value="1"/>
</dbReference>
<evidence type="ECO:0000313" key="4">
    <source>
        <dbReference type="EMBL" id="MEK8025877.1"/>
    </source>
</evidence>
<dbReference type="Gene3D" id="2.60.120.200">
    <property type="match status" value="2"/>
</dbReference>
<evidence type="ECO:0000256" key="2">
    <source>
        <dbReference type="ARBA" id="ARBA00023157"/>
    </source>
</evidence>
<dbReference type="CDD" id="cd01951">
    <property type="entry name" value="lectin_L-type"/>
    <property type="match status" value="1"/>
</dbReference>
<dbReference type="SUPFAM" id="SSF49899">
    <property type="entry name" value="Concanavalin A-like lectins/glucanases"/>
    <property type="match status" value="2"/>
</dbReference>
<dbReference type="InterPro" id="IPR013320">
    <property type="entry name" value="ConA-like_dom_sf"/>
</dbReference>
<keyword evidence="2" id="KW-1015">Disulfide bond</keyword>
<organism evidence="4 5">
    <name type="scientific">Pseudaquabacterium rugosum</name>
    <dbReference type="NCBI Taxonomy" id="2984194"/>
    <lineage>
        <taxon>Bacteria</taxon>
        <taxon>Pseudomonadati</taxon>
        <taxon>Pseudomonadota</taxon>
        <taxon>Betaproteobacteria</taxon>
        <taxon>Burkholderiales</taxon>
        <taxon>Sphaerotilaceae</taxon>
        <taxon>Pseudaquabacterium</taxon>
    </lineage>
</organism>
<protein>
    <submittedName>
        <fullName evidence="4">DUF6701 domain-containing protein</fullName>
    </submittedName>
</protein>
<dbReference type="InterPro" id="IPR046524">
    <property type="entry name" value="DUF6701"/>
</dbReference>
<evidence type="ECO:0000259" key="3">
    <source>
        <dbReference type="SMART" id="SM00560"/>
    </source>
</evidence>
<sequence>MSTLLPPRLFRLPRPCRRLAALCVRVGGLAITSALGLSLALPRPAHAAIVSFAGHTMQTNGAATLVSGRLQMTPNTVSTGGSAWKTTPVSTQQSFVSTYGFTLTGWALQADGVAFAMQPVSASALGGNGIFIGMRGLPSFVGATVHTYTYNTAGLESDTVLTPPSVPVNLGGCGTVTGRYVVSYEVTTSTLRLAGKLSACGNEVTVNDTMTVNLYTKFGASMYIGFTGATGTNAAQQQITSWTYTPVAPTVHYAFDDAYWSHAAGDVPDSSGNGRAATSQYGAAAGGGCSPWGVFAGTTAAPDRVVLPYSTALVAEGSFSVMAWVRARGGSGVIRDMANLRVRGETTPYKGWALRANDTDRYEFWLAVENSTADTQGDFGAVVQNSWVHLAATFDAESGPDGLGAYRGRLTLYRDGVAVYSRLDARHVPNDSQPLVIGSGGFNPGTTGDATGFAIYPWQGDIDEFKLFDQALSVDQVQAQRTRSLACIAPHHLELRHGSGQGLSCAPSTLTVAACSDAACAQPYIGGVSGTLGWNTPVPASGGGSMSVVWPDGAGFTIPAGSSSTTLRTQVTTAGTVRMALATSSPTPTSATTCTFGSPSCTWTASDAGLLFDVPDHVSELSRTFTVSAVKKADNSLACTPAFASVTRPVTFSCAYQNPASGTKAVRVGGAALNAGNNAAAACDAGGRAVNLAFNASGVASTTVQYADVGRVGLSASYTGGANNDSGLVLAGSDAFVAQPWYLVMSLSAGARAAGSPFTGTVRAINAASQTTPNFGREVPAEGVTLEAVRAKPLGTGAVTGSFSGTVGAFSSGQATLSDLRYSEVGMIDVSARLSSGSYLGTGWLTGGGSNLSAVTCSIDGGLCILPSGVVAIVAYGTNTAWIARAQQTGTLACNALAFGGDPAPGQIKTCFYLPTSGVNILSAGTVGPFLPYRFDVTAPGACDSFSYAGQSFTATVTAREAGGGITRNYDGSLATSPNYAKLTTLAEATPLGLGSLSVSTVSANAFAAGVASTSASYSFSNKQTGPQTLQLRATDSQGVSSAGGGDLAMPLRSGRLRVSNAYGPSTSPLVVPLTLEYFSGNSWVVNTADTCTSLSAPSFLMNNPRSALGGLLGGTSTSVTAVSAFTAGKAELTLAPVSPAGSSASFDLAVNLGSLPVDRTCLNSLRGITVGAARPWLRSQWGNCANGWDADPSGHVSFGIHRGDSRKTLQVQDLP</sequence>
<name>A0ABU9BA51_9BURK</name>
<dbReference type="InterPro" id="IPR056573">
    <property type="entry name" value="Lectin_L-type_dom"/>
</dbReference>
<keyword evidence="1" id="KW-0732">Signal</keyword>
<keyword evidence="5" id="KW-1185">Reference proteome</keyword>
<feature type="domain" description="LamG-like jellyroll fold" evidence="3">
    <location>
        <begin position="317"/>
        <end position="475"/>
    </location>
</feature>
<dbReference type="Proteomes" id="UP001368500">
    <property type="component" value="Unassembled WGS sequence"/>
</dbReference>
<comment type="caution">
    <text evidence="4">The sequence shown here is derived from an EMBL/GenBank/DDBJ whole genome shotgun (WGS) entry which is preliminary data.</text>
</comment>
<dbReference type="InterPro" id="IPR006558">
    <property type="entry name" value="LamG-like"/>
</dbReference>
<reference evidence="4 5" key="1">
    <citation type="submission" date="2024-04" db="EMBL/GenBank/DDBJ databases">
        <title>Novel species of the genus Ideonella isolated from streams.</title>
        <authorList>
            <person name="Lu H."/>
        </authorList>
    </citation>
    <scope>NUCLEOTIDE SEQUENCE [LARGE SCALE GENOMIC DNA]</scope>
    <source>
        <strain evidence="4 5">BYS139W</strain>
    </source>
</reference>
<dbReference type="Pfam" id="PF20419">
    <property type="entry name" value="DUF6701"/>
    <property type="match status" value="2"/>
</dbReference>
<accession>A0ABU9BA51</accession>
<dbReference type="Pfam" id="PF13385">
    <property type="entry name" value="Laminin_G_3"/>
    <property type="match status" value="1"/>
</dbReference>